<dbReference type="EMBL" id="BLPG01000001">
    <property type="protein sequence ID" value="GFJ94161.1"/>
    <property type="molecule type" value="Genomic_DNA"/>
</dbReference>
<gene>
    <name evidence="1" type="ORF">Prum_078030</name>
</gene>
<keyword evidence="2" id="KW-1185">Reference proteome</keyword>
<evidence type="ECO:0008006" key="3">
    <source>
        <dbReference type="Google" id="ProtNLM"/>
    </source>
</evidence>
<dbReference type="PANTHER" id="PTHR37835">
    <property type="entry name" value="ALPHA-CLOSTRIPAIN"/>
    <property type="match status" value="1"/>
</dbReference>
<comment type="caution">
    <text evidence="1">The sequence shown here is derived from an EMBL/GenBank/DDBJ whole genome shotgun (WGS) entry which is preliminary data.</text>
</comment>
<reference evidence="1 2" key="2">
    <citation type="submission" date="2020-03" db="EMBL/GenBank/DDBJ databases">
        <authorList>
            <person name="Ichikawa N."/>
            <person name="Kimura A."/>
            <person name="Kitahashi Y."/>
            <person name="Uohara A."/>
        </authorList>
    </citation>
    <scope>NUCLEOTIDE SEQUENCE [LARGE SCALE GENOMIC DNA]</scope>
    <source>
        <strain evidence="1 2">NBRC 108638</strain>
    </source>
</reference>
<accession>A0A6V8LH25</accession>
<evidence type="ECO:0000313" key="2">
    <source>
        <dbReference type="Proteomes" id="UP000482960"/>
    </source>
</evidence>
<evidence type="ECO:0000313" key="1">
    <source>
        <dbReference type="EMBL" id="GFJ94161.1"/>
    </source>
</evidence>
<sequence>MVYMAANNSLSGAAGVDLEELRAVGSSERVRVLTFVKQRTGTAQYIEVSNGDDEVREDLGTIDSGDPNTVTDFVRWCLEHAPARRYALVLWNHGGGWVPDDIEQLYQEIRDEEQDTGVTRGEINFLTKGRVGRAVFTPSIKRILALPTARDRAICNDDTSGHSLDTIEVERILRTATGLIGRPLDLFGMDACLMSTLEVAYQLRDLTRHVVGSEELEPGDGWRYDAILRALADNPEMDGRALAETVVRTYVDSYRDMQGQWPVTQCAVDTAQIGAFTDALGAFQRAVTAELATAWPMLQRAHARATRFQFDLVDLKTLCEHLAAMEVGDELQDACQAVIAAHKPGGYVVAEGHLGPTVEGCGGISLYLPSPLDELNRYYDDLAFAKELGWDDLLRDYQRAVREG</sequence>
<dbReference type="Proteomes" id="UP000482960">
    <property type="component" value="Unassembled WGS sequence"/>
</dbReference>
<dbReference type="PANTHER" id="PTHR37835:SF1">
    <property type="entry name" value="ALPHA-CLOSTRIPAIN"/>
    <property type="match status" value="1"/>
</dbReference>
<organism evidence="1 2">
    <name type="scientific">Phytohabitans rumicis</name>
    <dbReference type="NCBI Taxonomy" id="1076125"/>
    <lineage>
        <taxon>Bacteria</taxon>
        <taxon>Bacillati</taxon>
        <taxon>Actinomycetota</taxon>
        <taxon>Actinomycetes</taxon>
        <taxon>Micromonosporales</taxon>
        <taxon>Micromonosporaceae</taxon>
    </lineage>
</organism>
<dbReference type="AlphaFoldDB" id="A0A6V8LH25"/>
<name>A0A6V8LH25_9ACTN</name>
<reference evidence="1 2" key="1">
    <citation type="submission" date="2020-03" db="EMBL/GenBank/DDBJ databases">
        <title>Whole genome shotgun sequence of Phytohabitans rumicis NBRC 108638.</title>
        <authorList>
            <person name="Komaki H."/>
            <person name="Tamura T."/>
        </authorList>
    </citation>
    <scope>NUCLEOTIDE SEQUENCE [LARGE SCALE GENOMIC DNA]</scope>
    <source>
        <strain evidence="1 2">NBRC 108638</strain>
    </source>
</reference>
<proteinExistence type="predicted"/>
<dbReference type="Pfam" id="PF03415">
    <property type="entry name" value="Peptidase_C11"/>
    <property type="match status" value="2"/>
</dbReference>
<dbReference type="InterPro" id="IPR005077">
    <property type="entry name" value="Peptidase_C11"/>
</dbReference>
<protein>
    <recommendedName>
        <fullName evidence="3">Clostripain</fullName>
    </recommendedName>
</protein>
<dbReference type="Gene3D" id="3.40.50.11970">
    <property type="match status" value="1"/>
</dbReference>